<gene>
    <name evidence="2" type="ORF">METZ01_LOCUS101085</name>
</gene>
<dbReference type="AlphaFoldDB" id="A0A381W7G2"/>
<sequence length="32" mass="3517">MIEKPTQQDPMLLDRGGQISKTAAKSVQKAMD</sequence>
<evidence type="ECO:0000256" key="1">
    <source>
        <dbReference type="SAM" id="MobiDB-lite"/>
    </source>
</evidence>
<name>A0A381W7G2_9ZZZZ</name>
<protein>
    <submittedName>
        <fullName evidence="2">Uncharacterized protein</fullName>
    </submittedName>
</protein>
<reference evidence="2" key="1">
    <citation type="submission" date="2018-05" db="EMBL/GenBank/DDBJ databases">
        <authorList>
            <person name="Lanie J.A."/>
            <person name="Ng W.-L."/>
            <person name="Kazmierczak K.M."/>
            <person name="Andrzejewski T.M."/>
            <person name="Davidsen T.M."/>
            <person name="Wayne K.J."/>
            <person name="Tettelin H."/>
            <person name="Glass J.I."/>
            <person name="Rusch D."/>
            <person name="Podicherti R."/>
            <person name="Tsui H.-C.T."/>
            <person name="Winkler M.E."/>
        </authorList>
    </citation>
    <scope>NUCLEOTIDE SEQUENCE</scope>
</reference>
<proteinExistence type="predicted"/>
<organism evidence="2">
    <name type="scientific">marine metagenome</name>
    <dbReference type="NCBI Taxonomy" id="408172"/>
    <lineage>
        <taxon>unclassified sequences</taxon>
        <taxon>metagenomes</taxon>
        <taxon>ecological metagenomes</taxon>
    </lineage>
</organism>
<evidence type="ECO:0000313" key="2">
    <source>
        <dbReference type="EMBL" id="SVA48231.1"/>
    </source>
</evidence>
<feature type="region of interest" description="Disordered" evidence="1">
    <location>
        <begin position="1"/>
        <end position="32"/>
    </location>
</feature>
<accession>A0A381W7G2</accession>
<dbReference type="EMBL" id="UINC01010879">
    <property type="protein sequence ID" value="SVA48231.1"/>
    <property type="molecule type" value="Genomic_DNA"/>
</dbReference>